<organism evidence="2 3">
    <name type="scientific">Protopolystoma xenopodis</name>
    <dbReference type="NCBI Taxonomy" id="117903"/>
    <lineage>
        <taxon>Eukaryota</taxon>
        <taxon>Metazoa</taxon>
        <taxon>Spiralia</taxon>
        <taxon>Lophotrochozoa</taxon>
        <taxon>Platyhelminthes</taxon>
        <taxon>Monogenea</taxon>
        <taxon>Polyopisthocotylea</taxon>
        <taxon>Polystomatidea</taxon>
        <taxon>Polystomatidae</taxon>
        <taxon>Protopolystoma</taxon>
    </lineage>
</organism>
<evidence type="ECO:0000256" key="1">
    <source>
        <dbReference type="SAM" id="MobiDB-lite"/>
    </source>
</evidence>
<reference evidence="2" key="1">
    <citation type="submission" date="2018-11" db="EMBL/GenBank/DDBJ databases">
        <authorList>
            <consortium name="Pathogen Informatics"/>
        </authorList>
    </citation>
    <scope>NUCLEOTIDE SEQUENCE</scope>
</reference>
<evidence type="ECO:0000313" key="3">
    <source>
        <dbReference type="Proteomes" id="UP000784294"/>
    </source>
</evidence>
<dbReference type="Proteomes" id="UP000784294">
    <property type="component" value="Unassembled WGS sequence"/>
</dbReference>
<accession>A0A448XJY0</accession>
<feature type="region of interest" description="Disordered" evidence="1">
    <location>
        <begin position="109"/>
        <end position="136"/>
    </location>
</feature>
<keyword evidence="3" id="KW-1185">Reference proteome</keyword>
<proteinExistence type="predicted"/>
<sequence length="136" mass="14509">MTKSFQPLPSRHGNERCNHAYAALLIVSGTTGTTTGARGRSQVLRGWMAVGLPGWYSNGCNYQSMVKSASGACDTSCGRHLFTGPEQMGEREQIGQQTKGELDVATTFTRRQGQADPSKTPDDVNTSAAGHQQSSS</sequence>
<dbReference type="AlphaFoldDB" id="A0A448XJY0"/>
<gene>
    <name evidence="2" type="ORF">PXEA_LOCUS31852</name>
</gene>
<name>A0A448XJY0_9PLAT</name>
<comment type="caution">
    <text evidence="2">The sequence shown here is derived from an EMBL/GenBank/DDBJ whole genome shotgun (WGS) entry which is preliminary data.</text>
</comment>
<protein>
    <submittedName>
        <fullName evidence="2">Uncharacterized protein</fullName>
    </submittedName>
</protein>
<dbReference type="EMBL" id="CAAALY010257859">
    <property type="protein sequence ID" value="VEL38412.1"/>
    <property type="molecule type" value="Genomic_DNA"/>
</dbReference>
<evidence type="ECO:0000313" key="2">
    <source>
        <dbReference type="EMBL" id="VEL38412.1"/>
    </source>
</evidence>